<gene>
    <name evidence="3" type="ORF">S03H2_37979</name>
</gene>
<keyword evidence="1" id="KW-0408">Iron</keyword>
<accession>X1G5Z2</accession>
<keyword evidence="1" id="KW-0004">4Fe-4S</keyword>
<feature type="domain" description="LUD" evidence="2">
    <location>
        <begin position="72"/>
        <end position="255"/>
    </location>
</feature>
<sequence>MPEPKQMFEKYYDELLRKARDDKMALGLFRSVNAFRAGRAKALERFPHTVELAEEVRRLKEDCIGRLDELVQKATTILEENGAKVHYAETADDALKIIGGIAGSGKVIVSGKTLTGEEIGLRHHLESLGNEYWETDCAQLIQQLRKEKPMHYVYPSLHITREQVAEILTDLLGREVPTDITTEIRAIREFLRGKYFKADVGISGCNVMAADTGTIFLLESEGNIRMSTTVPPIHIALLGIEKIVPTLHDAFKVAEV</sequence>
<dbReference type="GO" id="GO:0051539">
    <property type="term" value="F:4 iron, 4 sulfur cluster binding"/>
    <property type="evidence" value="ECO:0007669"/>
    <property type="project" value="UniProtKB-KW"/>
</dbReference>
<dbReference type="Pfam" id="PF02589">
    <property type="entry name" value="LUD_dom"/>
    <property type="match status" value="1"/>
</dbReference>
<proteinExistence type="predicted"/>
<dbReference type="AlphaFoldDB" id="X1G5Z2"/>
<evidence type="ECO:0000313" key="3">
    <source>
        <dbReference type="EMBL" id="GAH52647.1"/>
    </source>
</evidence>
<keyword evidence="1" id="KW-0479">Metal-binding</keyword>
<dbReference type="PANTHER" id="PTHR47153">
    <property type="entry name" value="LACTATE UTILIZATION PROTEIN B"/>
    <property type="match status" value="1"/>
</dbReference>
<dbReference type="SUPFAM" id="SSF100950">
    <property type="entry name" value="NagB/RpiA/CoA transferase-like"/>
    <property type="match status" value="1"/>
</dbReference>
<dbReference type="Gene3D" id="3.40.50.10420">
    <property type="entry name" value="NagB/RpiA/CoA transferase-like"/>
    <property type="match status" value="1"/>
</dbReference>
<comment type="caution">
    <text evidence="3">The sequence shown here is derived from an EMBL/GenBank/DDBJ whole genome shotgun (WGS) entry which is preliminary data.</text>
</comment>
<protein>
    <recommendedName>
        <fullName evidence="2">LUD domain-containing protein</fullName>
    </recommendedName>
</protein>
<organism evidence="3">
    <name type="scientific">marine sediment metagenome</name>
    <dbReference type="NCBI Taxonomy" id="412755"/>
    <lineage>
        <taxon>unclassified sequences</taxon>
        <taxon>metagenomes</taxon>
        <taxon>ecological metagenomes</taxon>
    </lineage>
</organism>
<name>X1G5Z2_9ZZZZ</name>
<evidence type="ECO:0000256" key="1">
    <source>
        <dbReference type="ARBA" id="ARBA00022485"/>
    </source>
</evidence>
<dbReference type="GO" id="GO:0006089">
    <property type="term" value="P:lactate metabolic process"/>
    <property type="evidence" value="ECO:0007669"/>
    <property type="project" value="InterPro"/>
</dbReference>
<dbReference type="InterPro" id="IPR024185">
    <property type="entry name" value="FTHF_cligase-like_sf"/>
</dbReference>
<dbReference type="PANTHER" id="PTHR47153:SF2">
    <property type="entry name" value="LACTATE UTILIZATION PROTEIN B"/>
    <property type="match status" value="1"/>
</dbReference>
<dbReference type="EMBL" id="BARU01023397">
    <property type="protein sequence ID" value="GAH52647.1"/>
    <property type="molecule type" value="Genomic_DNA"/>
</dbReference>
<evidence type="ECO:0000259" key="2">
    <source>
        <dbReference type="Pfam" id="PF02589"/>
    </source>
</evidence>
<keyword evidence="1" id="KW-0411">Iron-sulfur</keyword>
<dbReference type="InterPro" id="IPR037171">
    <property type="entry name" value="NagB/RpiA_transferase-like"/>
</dbReference>
<reference evidence="3" key="1">
    <citation type="journal article" date="2014" name="Front. Microbiol.">
        <title>High frequency of phylogenetically diverse reductive dehalogenase-homologous genes in deep subseafloor sedimentary metagenomes.</title>
        <authorList>
            <person name="Kawai M."/>
            <person name="Futagami T."/>
            <person name="Toyoda A."/>
            <person name="Takaki Y."/>
            <person name="Nishi S."/>
            <person name="Hori S."/>
            <person name="Arai W."/>
            <person name="Tsubouchi T."/>
            <person name="Morono Y."/>
            <person name="Uchiyama I."/>
            <person name="Ito T."/>
            <person name="Fujiyama A."/>
            <person name="Inagaki F."/>
            <person name="Takami H."/>
        </authorList>
    </citation>
    <scope>NUCLEOTIDE SEQUENCE</scope>
    <source>
        <strain evidence="3">Expedition CK06-06</strain>
    </source>
</reference>
<dbReference type="InterPro" id="IPR003741">
    <property type="entry name" value="LUD_dom"/>
</dbReference>
<dbReference type="InterPro" id="IPR004452">
    <property type="entry name" value="LutB/LldF"/>
</dbReference>
<feature type="non-terminal residue" evidence="3">
    <location>
        <position position="256"/>
    </location>
</feature>